<gene>
    <name evidence="7" type="ORF">FLP10_09065</name>
</gene>
<dbReference type="EMBL" id="CP043505">
    <property type="protein sequence ID" value="QEO14552.1"/>
    <property type="molecule type" value="Genomic_DNA"/>
</dbReference>
<proteinExistence type="predicted"/>
<keyword evidence="4" id="KW-0804">Transcription</keyword>
<accession>A0A5C1YIE3</accession>
<dbReference type="PROSITE" id="PS50977">
    <property type="entry name" value="HTH_TETR_2"/>
    <property type="match status" value="1"/>
</dbReference>
<protein>
    <submittedName>
        <fullName evidence="7">TetR family transcriptional regulator</fullName>
    </submittedName>
</protein>
<evidence type="ECO:0000313" key="8">
    <source>
        <dbReference type="Proteomes" id="UP000324678"/>
    </source>
</evidence>
<dbReference type="PRINTS" id="PR00455">
    <property type="entry name" value="HTHTETR"/>
</dbReference>
<dbReference type="GO" id="GO:0045892">
    <property type="term" value="P:negative regulation of DNA-templated transcription"/>
    <property type="evidence" value="ECO:0007669"/>
    <property type="project" value="InterPro"/>
</dbReference>
<keyword evidence="3 5" id="KW-0238">DNA-binding</keyword>
<keyword evidence="2" id="KW-0805">Transcription regulation</keyword>
<evidence type="ECO:0000256" key="5">
    <source>
        <dbReference type="PROSITE-ProRule" id="PRU00335"/>
    </source>
</evidence>
<dbReference type="GO" id="GO:0003700">
    <property type="term" value="F:DNA-binding transcription factor activity"/>
    <property type="evidence" value="ECO:0007669"/>
    <property type="project" value="TreeGrafter"/>
</dbReference>
<dbReference type="PANTHER" id="PTHR30055:SF151">
    <property type="entry name" value="TRANSCRIPTIONAL REGULATORY PROTEIN"/>
    <property type="match status" value="1"/>
</dbReference>
<dbReference type="RefSeq" id="WP_149160571.1">
    <property type="nucleotide sequence ID" value="NZ_CP043505.1"/>
</dbReference>
<dbReference type="AlphaFoldDB" id="A0A5C1YIE3"/>
<dbReference type="Pfam" id="PF00440">
    <property type="entry name" value="TetR_N"/>
    <property type="match status" value="1"/>
</dbReference>
<evidence type="ECO:0000256" key="4">
    <source>
        <dbReference type="ARBA" id="ARBA00023163"/>
    </source>
</evidence>
<dbReference type="InterPro" id="IPR036271">
    <property type="entry name" value="Tet_transcr_reg_TetR-rel_C_sf"/>
</dbReference>
<dbReference type="Pfam" id="PF02909">
    <property type="entry name" value="TetR_C_1"/>
    <property type="match status" value="1"/>
</dbReference>
<dbReference type="Gene3D" id="1.10.10.60">
    <property type="entry name" value="Homeodomain-like"/>
    <property type="match status" value="1"/>
</dbReference>
<dbReference type="SUPFAM" id="SSF48498">
    <property type="entry name" value="Tetracyclin repressor-like, C-terminal domain"/>
    <property type="match status" value="1"/>
</dbReference>
<dbReference type="InterPro" id="IPR003012">
    <property type="entry name" value="Tet_transcr_reg_TetR"/>
</dbReference>
<evidence type="ECO:0000259" key="6">
    <source>
        <dbReference type="PROSITE" id="PS50977"/>
    </source>
</evidence>
<organism evidence="7 8">
    <name type="scientific">Agromyces intestinalis</name>
    <dbReference type="NCBI Taxonomy" id="2592652"/>
    <lineage>
        <taxon>Bacteria</taxon>
        <taxon>Bacillati</taxon>
        <taxon>Actinomycetota</taxon>
        <taxon>Actinomycetes</taxon>
        <taxon>Micrococcales</taxon>
        <taxon>Microbacteriaceae</taxon>
        <taxon>Agromyces</taxon>
    </lineage>
</organism>
<dbReference type="Gene3D" id="1.10.357.10">
    <property type="entry name" value="Tetracycline Repressor, domain 2"/>
    <property type="match status" value="1"/>
</dbReference>
<reference evidence="7 8" key="1">
    <citation type="submission" date="2019-09" db="EMBL/GenBank/DDBJ databases">
        <title>Genome sequencing of strain KACC 19306.</title>
        <authorList>
            <person name="Heo J."/>
            <person name="Kim S.-J."/>
            <person name="Kim J.-S."/>
            <person name="Hong S.-B."/>
            <person name="Kwon S.-W."/>
        </authorList>
    </citation>
    <scope>NUCLEOTIDE SEQUENCE [LARGE SCALE GENOMIC DNA]</scope>
    <source>
        <strain evidence="7 8">KACC 19306</strain>
    </source>
</reference>
<evidence type="ECO:0000256" key="2">
    <source>
        <dbReference type="ARBA" id="ARBA00023015"/>
    </source>
</evidence>
<dbReference type="PANTHER" id="PTHR30055">
    <property type="entry name" value="HTH-TYPE TRANSCRIPTIONAL REGULATOR RUTR"/>
    <property type="match status" value="1"/>
</dbReference>
<feature type="DNA-binding region" description="H-T-H motif" evidence="5">
    <location>
        <begin position="31"/>
        <end position="50"/>
    </location>
</feature>
<sequence>MATTAPKGLTRARIVEAALDVLDDDGIDAVTVRAVAKRLGVQAPALYWHVKHKQELLDEMGTEIQRRVIAASQPVADAAWPELLGGYARALRTEYLAHRDGARTFSGTRTTDPAVLRAQEPMLRAAVAQGVDLEHAVTAAELVTAFVVGWVIEEQERGSRPQEYTLAERTAALGDDAPLTAAAGGILARDREQRFEQQLATILAAATGPAAAAAPRPEN</sequence>
<keyword evidence="8" id="KW-1185">Reference proteome</keyword>
<dbReference type="InterPro" id="IPR004111">
    <property type="entry name" value="Repressor_TetR_C"/>
</dbReference>
<evidence type="ECO:0000256" key="3">
    <source>
        <dbReference type="ARBA" id="ARBA00023125"/>
    </source>
</evidence>
<evidence type="ECO:0000256" key="1">
    <source>
        <dbReference type="ARBA" id="ARBA00022491"/>
    </source>
</evidence>
<dbReference type="KEGG" id="ail:FLP10_09065"/>
<evidence type="ECO:0000313" key="7">
    <source>
        <dbReference type="EMBL" id="QEO14552.1"/>
    </source>
</evidence>
<dbReference type="GO" id="GO:0046677">
    <property type="term" value="P:response to antibiotic"/>
    <property type="evidence" value="ECO:0007669"/>
    <property type="project" value="InterPro"/>
</dbReference>
<dbReference type="InterPro" id="IPR001647">
    <property type="entry name" value="HTH_TetR"/>
</dbReference>
<dbReference type="InterPro" id="IPR009057">
    <property type="entry name" value="Homeodomain-like_sf"/>
</dbReference>
<name>A0A5C1YIE3_9MICO</name>
<dbReference type="OrthoDB" id="3819648at2"/>
<dbReference type="GO" id="GO:0000976">
    <property type="term" value="F:transcription cis-regulatory region binding"/>
    <property type="evidence" value="ECO:0007669"/>
    <property type="project" value="TreeGrafter"/>
</dbReference>
<feature type="domain" description="HTH tetR-type" evidence="6">
    <location>
        <begin position="8"/>
        <end position="68"/>
    </location>
</feature>
<dbReference type="PRINTS" id="PR00400">
    <property type="entry name" value="TETREPRESSOR"/>
</dbReference>
<dbReference type="Proteomes" id="UP000324678">
    <property type="component" value="Chromosome"/>
</dbReference>
<keyword evidence="1" id="KW-0678">Repressor</keyword>
<dbReference type="SUPFAM" id="SSF46689">
    <property type="entry name" value="Homeodomain-like"/>
    <property type="match status" value="1"/>
</dbReference>
<dbReference type="InterPro" id="IPR050109">
    <property type="entry name" value="HTH-type_TetR-like_transc_reg"/>
</dbReference>